<comment type="caution">
    <text evidence="2">The sequence shown here is derived from an EMBL/GenBank/DDBJ whole genome shotgun (WGS) entry which is preliminary data.</text>
</comment>
<proteinExistence type="predicted"/>
<dbReference type="RefSeq" id="WP_050057853.1">
    <property type="nucleotide sequence ID" value="NZ_JACHEK010000001.1"/>
</dbReference>
<evidence type="ECO:0008006" key="4">
    <source>
        <dbReference type="Google" id="ProtNLM"/>
    </source>
</evidence>
<dbReference type="InterPro" id="IPR008651">
    <property type="entry name" value="Uncharacterised_HicB"/>
</dbReference>
<reference evidence="2 3" key="1">
    <citation type="submission" date="2020-08" db="EMBL/GenBank/DDBJ databases">
        <title>Genomic Encyclopedia of Type Strains, Phase IV (KMG-IV): sequencing the most valuable type-strain genomes for metagenomic binning, comparative biology and taxonomic classification.</title>
        <authorList>
            <person name="Goeker M."/>
        </authorList>
    </citation>
    <scope>NUCLEOTIDE SEQUENCE [LARGE SCALE GENOMIC DNA]</scope>
    <source>
        <strain evidence="2 3">DSM 103733</strain>
    </source>
</reference>
<dbReference type="AlphaFoldDB" id="A0A841JXD2"/>
<sequence length="75" mass="8961">MSDERRQRLYFPLRLSEAVRREAHEMAHDDCLSLNQFISVAVVEKICRMEEANRRNQEVKGHTIRPWDKSNVARH</sequence>
<accession>A0A841JXD2</accession>
<dbReference type="EMBL" id="JACHEK010000001">
    <property type="protein sequence ID" value="MBB6142654.1"/>
    <property type="molecule type" value="Genomic_DNA"/>
</dbReference>
<keyword evidence="3" id="KW-1185">Reference proteome</keyword>
<dbReference type="Proteomes" id="UP000538666">
    <property type="component" value="Unassembled WGS sequence"/>
</dbReference>
<protein>
    <recommendedName>
        <fullName evidence="4">Toxin-antitoxin system HicB family antitoxin</fullName>
    </recommendedName>
</protein>
<evidence type="ECO:0000313" key="2">
    <source>
        <dbReference type="EMBL" id="MBB6142654.1"/>
    </source>
</evidence>
<evidence type="ECO:0000313" key="3">
    <source>
        <dbReference type="Proteomes" id="UP000538666"/>
    </source>
</evidence>
<organism evidence="2 3">
    <name type="scientific">Silvibacterium bohemicum</name>
    <dbReference type="NCBI Taxonomy" id="1577686"/>
    <lineage>
        <taxon>Bacteria</taxon>
        <taxon>Pseudomonadati</taxon>
        <taxon>Acidobacteriota</taxon>
        <taxon>Terriglobia</taxon>
        <taxon>Terriglobales</taxon>
        <taxon>Acidobacteriaceae</taxon>
        <taxon>Silvibacterium</taxon>
    </lineage>
</organism>
<gene>
    <name evidence="2" type="ORF">HNQ77_000592</name>
</gene>
<evidence type="ECO:0000256" key="1">
    <source>
        <dbReference type="SAM" id="MobiDB-lite"/>
    </source>
</evidence>
<feature type="compositionally biased region" description="Basic and acidic residues" evidence="1">
    <location>
        <begin position="54"/>
        <end position="68"/>
    </location>
</feature>
<name>A0A841JXD2_9BACT</name>
<dbReference type="Pfam" id="PF05534">
    <property type="entry name" value="HicB"/>
    <property type="match status" value="1"/>
</dbReference>
<feature type="region of interest" description="Disordered" evidence="1">
    <location>
        <begin position="54"/>
        <end position="75"/>
    </location>
</feature>
<dbReference type="OrthoDB" id="122164at2"/>